<dbReference type="InterPro" id="IPR048304">
    <property type="entry name" value="UbiD_Rift_dom"/>
</dbReference>
<name>A0A6V8NKC4_9ACTN</name>
<sequence>IADIEPYVLRYWETEFPFLKPRKNKSEQRVYTKKDLELILEIKRLLYQERYTIEGVRKRFALQIQRGYARHAAESKAADTQPLGCESQRPDKILEHVRKRLRETRIEGPFGDHTGFYSPAEPYPVFHVTCITHRKDMLYPTTLVGKPPMEDCYMGKATERIFLPLLRLDFPEIKDINLPMEGVFHNFALISIKKSYTGHAKKIIHGLWGKGQRTFAKRLIVVGDDV</sequence>
<dbReference type="Pfam" id="PF13411">
    <property type="entry name" value="MerR_1"/>
    <property type="match status" value="1"/>
</dbReference>
<proteinExistence type="predicted"/>
<dbReference type="EMBL" id="BLRU01000505">
    <property type="protein sequence ID" value="GFP20547.1"/>
    <property type="molecule type" value="Genomic_DNA"/>
</dbReference>
<feature type="domain" description="HTH merR-type" evidence="1">
    <location>
        <begin position="1"/>
        <end position="62"/>
    </location>
</feature>
<dbReference type="Gene3D" id="1.10.1660.10">
    <property type="match status" value="1"/>
</dbReference>
<dbReference type="Gene3D" id="3.40.1670.10">
    <property type="entry name" value="UbiD C-terminal domain-like"/>
    <property type="match status" value="1"/>
</dbReference>
<evidence type="ECO:0000259" key="1">
    <source>
        <dbReference type="PROSITE" id="PS50937"/>
    </source>
</evidence>
<dbReference type="PANTHER" id="PTHR30108">
    <property type="entry name" value="3-OCTAPRENYL-4-HYDROXYBENZOATE CARBOXY-LYASE-RELATED"/>
    <property type="match status" value="1"/>
</dbReference>
<dbReference type="SUPFAM" id="SSF50475">
    <property type="entry name" value="FMN-binding split barrel"/>
    <property type="match status" value="1"/>
</dbReference>
<dbReference type="Pfam" id="PF20696">
    <property type="entry name" value="UbiD_C"/>
    <property type="match status" value="1"/>
</dbReference>
<evidence type="ECO:0000313" key="2">
    <source>
        <dbReference type="EMBL" id="GFP20547.1"/>
    </source>
</evidence>
<reference evidence="2 3" key="1">
    <citation type="journal article" date="2020" name="Front. Microbiol.">
        <title>Single-cell genomics of novel Actinobacteria with the Wood-Ljungdahl pathway discovered in a serpentinizing system.</title>
        <authorList>
            <person name="Merino N."/>
            <person name="Kawai M."/>
            <person name="Boyd E.S."/>
            <person name="Colman D.R."/>
            <person name="McGlynn S.E."/>
            <person name="Nealson K.H."/>
            <person name="Kurokawa K."/>
            <person name="Hongoh Y."/>
        </authorList>
    </citation>
    <scope>NUCLEOTIDE SEQUENCE [LARGE SCALE GENOMIC DNA]</scope>
    <source>
        <strain evidence="2 3">S03</strain>
    </source>
</reference>
<dbReference type="Pfam" id="PF01977">
    <property type="entry name" value="UbiD"/>
    <property type="match status" value="1"/>
</dbReference>
<feature type="non-terminal residue" evidence="2">
    <location>
        <position position="226"/>
    </location>
</feature>
<accession>A0A6V8NKC4</accession>
<dbReference type="GO" id="GO:0005829">
    <property type="term" value="C:cytosol"/>
    <property type="evidence" value="ECO:0007669"/>
    <property type="project" value="TreeGrafter"/>
</dbReference>
<dbReference type="SUPFAM" id="SSF143968">
    <property type="entry name" value="UbiD C-terminal domain-like"/>
    <property type="match status" value="1"/>
</dbReference>
<dbReference type="GO" id="GO:0008694">
    <property type="term" value="F:4-hydroxy-3-polyprenylbenzoate decarboxylase activity"/>
    <property type="evidence" value="ECO:0007669"/>
    <property type="project" value="TreeGrafter"/>
</dbReference>
<dbReference type="PROSITE" id="PS50937">
    <property type="entry name" value="HTH_MERR_2"/>
    <property type="match status" value="1"/>
</dbReference>
<evidence type="ECO:0000313" key="3">
    <source>
        <dbReference type="Proteomes" id="UP000574717"/>
    </source>
</evidence>
<dbReference type="PANTHER" id="PTHR30108:SF17">
    <property type="entry name" value="FERULIC ACID DECARBOXYLASE 1"/>
    <property type="match status" value="1"/>
</dbReference>
<organism evidence="2 3">
    <name type="scientific">Candidatus Hakubella thermalkaliphila</name>
    <dbReference type="NCBI Taxonomy" id="2754717"/>
    <lineage>
        <taxon>Bacteria</taxon>
        <taxon>Bacillati</taxon>
        <taxon>Actinomycetota</taxon>
        <taxon>Actinomycetota incertae sedis</taxon>
        <taxon>Candidatus Hakubellales</taxon>
        <taxon>Candidatus Hakubellaceae</taxon>
        <taxon>Candidatus Hakubella</taxon>
    </lineage>
</organism>
<dbReference type="GO" id="GO:0006744">
    <property type="term" value="P:ubiquinone biosynthetic process"/>
    <property type="evidence" value="ECO:0007669"/>
    <property type="project" value="TreeGrafter"/>
</dbReference>
<dbReference type="InterPro" id="IPR049381">
    <property type="entry name" value="UbiD-like_C"/>
</dbReference>
<dbReference type="InterPro" id="IPR002830">
    <property type="entry name" value="UbiD"/>
</dbReference>
<dbReference type="GO" id="GO:0003677">
    <property type="term" value="F:DNA binding"/>
    <property type="evidence" value="ECO:0007669"/>
    <property type="project" value="InterPro"/>
</dbReference>
<dbReference type="SUPFAM" id="SSF46955">
    <property type="entry name" value="Putative DNA-binding domain"/>
    <property type="match status" value="1"/>
</dbReference>
<dbReference type="GO" id="GO:0006355">
    <property type="term" value="P:regulation of DNA-templated transcription"/>
    <property type="evidence" value="ECO:0007669"/>
    <property type="project" value="InterPro"/>
</dbReference>
<feature type="non-terminal residue" evidence="2">
    <location>
        <position position="1"/>
    </location>
</feature>
<dbReference type="Proteomes" id="UP000574717">
    <property type="component" value="Unassembled WGS sequence"/>
</dbReference>
<comment type="caution">
    <text evidence="2">The sequence shown here is derived from an EMBL/GenBank/DDBJ whole genome shotgun (WGS) entry which is preliminary data.</text>
</comment>
<protein>
    <submittedName>
        <fullName evidence="2">4-hydroxy-3-polyprenylbenzoate decarboxylase</fullName>
    </submittedName>
</protein>
<dbReference type="AlphaFoldDB" id="A0A6V8NKC4"/>
<gene>
    <name evidence="2" type="ORF">HKBW3S03_02050</name>
</gene>
<dbReference type="InterPro" id="IPR000551">
    <property type="entry name" value="MerR-type_HTH_dom"/>
</dbReference>
<dbReference type="InterPro" id="IPR009061">
    <property type="entry name" value="DNA-bd_dom_put_sf"/>
</dbReference>
<dbReference type="RefSeq" id="WP_258189073.1">
    <property type="nucleotide sequence ID" value="NZ_BLRU01000505.1"/>
</dbReference>